<gene>
    <name evidence="2" type="ORF">EV420DRAFT_1137613</name>
</gene>
<feature type="signal peptide" evidence="1">
    <location>
        <begin position="1"/>
        <end position="15"/>
    </location>
</feature>
<dbReference type="AlphaFoldDB" id="A0AA39MNC0"/>
<evidence type="ECO:0000256" key="1">
    <source>
        <dbReference type="SAM" id="SignalP"/>
    </source>
</evidence>
<comment type="caution">
    <text evidence="2">The sequence shown here is derived from an EMBL/GenBank/DDBJ whole genome shotgun (WGS) entry which is preliminary data.</text>
</comment>
<reference evidence="2" key="1">
    <citation type="submission" date="2023-06" db="EMBL/GenBank/DDBJ databases">
        <authorList>
            <consortium name="Lawrence Berkeley National Laboratory"/>
            <person name="Ahrendt S."/>
            <person name="Sahu N."/>
            <person name="Indic B."/>
            <person name="Wong-Bajracharya J."/>
            <person name="Merenyi Z."/>
            <person name="Ke H.-M."/>
            <person name="Monk M."/>
            <person name="Kocsube S."/>
            <person name="Drula E."/>
            <person name="Lipzen A."/>
            <person name="Balint B."/>
            <person name="Henrissat B."/>
            <person name="Andreopoulos B."/>
            <person name="Martin F.M."/>
            <person name="Harder C.B."/>
            <person name="Rigling D."/>
            <person name="Ford K.L."/>
            <person name="Foster G.D."/>
            <person name="Pangilinan J."/>
            <person name="Papanicolaou A."/>
            <person name="Barry K."/>
            <person name="LaButti K."/>
            <person name="Viragh M."/>
            <person name="Koriabine M."/>
            <person name="Yan M."/>
            <person name="Riley R."/>
            <person name="Champramary S."/>
            <person name="Plett K.L."/>
            <person name="Tsai I.J."/>
            <person name="Slot J."/>
            <person name="Sipos G."/>
            <person name="Plett J."/>
            <person name="Nagy L.G."/>
            <person name="Grigoriev I.V."/>
        </authorList>
    </citation>
    <scope>NUCLEOTIDE SEQUENCE</scope>
    <source>
        <strain evidence="2">CCBAS 213</strain>
    </source>
</reference>
<dbReference type="GeneID" id="85349557"/>
<evidence type="ECO:0000313" key="3">
    <source>
        <dbReference type="Proteomes" id="UP001175211"/>
    </source>
</evidence>
<name>A0AA39MNC0_ARMTA</name>
<keyword evidence="1" id="KW-0732">Signal</keyword>
<keyword evidence="3" id="KW-1185">Reference proteome</keyword>
<accession>A0AA39MNC0</accession>
<evidence type="ECO:0008006" key="4">
    <source>
        <dbReference type="Google" id="ProtNLM"/>
    </source>
</evidence>
<dbReference type="Proteomes" id="UP001175211">
    <property type="component" value="Unassembled WGS sequence"/>
</dbReference>
<protein>
    <recommendedName>
        <fullName evidence="4">Secreted protein</fullName>
    </recommendedName>
</protein>
<dbReference type="EMBL" id="JAUEPS010000079">
    <property type="protein sequence ID" value="KAK0440029.1"/>
    <property type="molecule type" value="Genomic_DNA"/>
</dbReference>
<organism evidence="2 3">
    <name type="scientific">Armillaria tabescens</name>
    <name type="common">Ringless honey mushroom</name>
    <name type="synonym">Agaricus tabescens</name>
    <dbReference type="NCBI Taxonomy" id="1929756"/>
    <lineage>
        <taxon>Eukaryota</taxon>
        <taxon>Fungi</taxon>
        <taxon>Dikarya</taxon>
        <taxon>Basidiomycota</taxon>
        <taxon>Agaricomycotina</taxon>
        <taxon>Agaricomycetes</taxon>
        <taxon>Agaricomycetidae</taxon>
        <taxon>Agaricales</taxon>
        <taxon>Marasmiineae</taxon>
        <taxon>Physalacriaceae</taxon>
        <taxon>Desarmillaria</taxon>
    </lineage>
</organism>
<sequence length="104" mass="11792">MSALFLRLLPATAHCYLLSATMMNPPNPQMLMCNAISGICSASSLFHDTQHVKEVQSGSSYHCLLNQYLPSRFSIHRSVSRWCRSANGRNEHALILFYRRFLSS</sequence>
<dbReference type="RefSeq" id="XP_060323478.1">
    <property type="nucleotide sequence ID" value="XM_060466009.1"/>
</dbReference>
<evidence type="ECO:0000313" key="2">
    <source>
        <dbReference type="EMBL" id="KAK0440029.1"/>
    </source>
</evidence>
<feature type="chain" id="PRO_5041339651" description="Secreted protein" evidence="1">
    <location>
        <begin position="16"/>
        <end position="104"/>
    </location>
</feature>
<proteinExistence type="predicted"/>